<evidence type="ECO:0000313" key="1">
    <source>
        <dbReference type="EMBL" id="MDX8524734.1"/>
    </source>
</evidence>
<proteinExistence type="predicted"/>
<dbReference type="Proteomes" id="UP001276840">
    <property type="component" value="Unassembled WGS sequence"/>
</dbReference>
<evidence type="ECO:0000313" key="2">
    <source>
        <dbReference type="Proteomes" id="UP001276840"/>
    </source>
</evidence>
<protein>
    <submittedName>
        <fullName evidence="1">Uncharacterized protein</fullName>
    </submittedName>
</protein>
<name>A0ABU4ZH84_9HYPH</name>
<organism evidence="1 2">
    <name type="scientific">Mesorhizobium montanum</name>
    <dbReference type="NCBI Taxonomy" id="3072323"/>
    <lineage>
        <taxon>Bacteria</taxon>
        <taxon>Pseudomonadati</taxon>
        <taxon>Pseudomonadota</taxon>
        <taxon>Alphaproteobacteria</taxon>
        <taxon>Hyphomicrobiales</taxon>
        <taxon>Phyllobacteriaceae</taxon>
        <taxon>Mesorhizobium</taxon>
    </lineage>
</organism>
<keyword evidence="2" id="KW-1185">Reference proteome</keyword>
<dbReference type="RefSeq" id="WP_320232478.1">
    <property type="nucleotide sequence ID" value="NZ_JAVIJF010000006.1"/>
</dbReference>
<gene>
    <name evidence="1" type="ORF">RFM68_09455</name>
</gene>
<comment type="caution">
    <text evidence="1">The sequence shown here is derived from an EMBL/GenBank/DDBJ whole genome shotgun (WGS) entry which is preliminary data.</text>
</comment>
<sequence length="79" mass="8737">MVKIIFFHAAFWPQTSMAAGRNLPSDKLSWNDKAADGFRPLGCAVVPASIMPRGFFATFADHPERGKTDATSLIRREGR</sequence>
<reference evidence="1 2" key="1">
    <citation type="submission" date="2023-08" db="EMBL/GenBank/DDBJ databases">
        <title>Implementing the SeqCode for naming new Mesorhizobium species isolated from Vachellia karroo root nodules.</title>
        <authorList>
            <person name="Van Lill M."/>
        </authorList>
    </citation>
    <scope>NUCLEOTIDE SEQUENCE [LARGE SCALE GENOMIC DNA]</scope>
    <source>
        <strain evidence="1 2">MSK 1335</strain>
    </source>
</reference>
<dbReference type="EMBL" id="JAVIJF010000006">
    <property type="protein sequence ID" value="MDX8524734.1"/>
    <property type="molecule type" value="Genomic_DNA"/>
</dbReference>
<accession>A0ABU4ZH84</accession>